<protein>
    <submittedName>
        <fullName evidence="2">Uncharacterized protein</fullName>
    </submittedName>
</protein>
<gene>
    <name evidence="2" type="ORF">B0H16DRAFT_1879829</name>
</gene>
<sequence>MSNFLSAHIRRRTGEVRLESLSVVGHRGTEASGSTVGSGSGSGWDRDGWVEGTADDVENADLLLRPSCRISQFQSHANNSVDGLSCSCLVAWLRLLPCRGSFQHSHYPRILTRPPRHRALNPAAHSVDGGYAAPSAFLYWTYEFRRDDYALPSPSGGQVGVGVWTEEIRPPTPRRLARILPSLRLHHVYTVLQYACVYAGLQGARARHVDGGTVQSPPPPLLLLSGASRFASPSPARRSSLPPPSFASTAQV</sequence>
<accession>A0AAD7K2C4</accession>
<feature type="region of interest" description="Disordered" evidence="1">
    <location>
        <begin position="233"/>
        <end position="252"/>
    </location>
</feature>
<evidence type="ECO:0000313" key="3">
    <source>
        <dbReference type="Proteomes" id="UP001215598"/>
    </source>
</evidence>
<comment type="caution">
    <text evidence="2">The sequence shown here is derived from an EMBL/GenBank/DDBJ whole genome shotgun (WGS) entry which is preliminary data.</text>
</comment>
<evidence type="ECO:0000313" key="2">
    <source>
        <dbReference type="EMBL" id="KAJ7775422.1"/>
    </source>
</evidence>
<name>A0AAD7K2C4_9AGAR</name>
<proteinExistence type="predicted"/>
<dbReference type="Proteomes" id="UP001215598">
    <property type="component" value="Unassembled WGS sequence"/>
</dbReference>
<evidence type="ECO:0000256" key="1">
    <source>
        <dbReference type="SAM" id="MobiDB-lite"/>
    </source>
</evidence>
<organism evidence="2 3">
    <name type="scientific">Mycena metata</name>
    <dbReference type="NCBI Taxonomy" id="1033252"/>
    <lineage>
        <taxon>Eukaryota</taxon>
        <taxon>Fungi</taxon>
        <taxon>Dikarya</taxon>
        <taxon>Basidiomycota</taxon>
        <taxon>Agaricomycotina</taxon>
        <taxon>Agaricomycetes</taxon>
        <taxon>Agaricomycetidae</taxon>
        <taxon>Agaricales</taxon>
        <taxon>Marasmiineae</taxon>
        <taxon>Mycenaceae</taxon>
        <taxon>Mycena</taxon>
    </lineage>
</organism>
<reference evidence="2" key="1">
    <citation type="submission" date="2023-03" db="EMBL/GenBank/DDBJ databases">
        <title>Massive genome expansion in bonnet fungi (Mycena s.s.) driven by repeated elements and novel gene families across ecological guilds.</title>
        <authorList>
            <consortium name="Lawrence Berkeley National Laboratory"/>
            <person name="Harder C.B."/>
            <person name="Miyauchi S."/>
            <person name="Viragh M."/>
            <person name="Kuo A."/>
            <person name="Thoen E."/>
            <person name="Andreopoulos B."/>
            <person name="Lu D."/>
            <person name="Skrede I."/>
            <person name="Drula E."/>
            <person name="Henrissat B."/>
            <person name="Morin E."/>
            <person name="Kohler A."/>
            <person name="Barry K."/>
            <person name="LaButti K."/>
            <person name="Morin E."/>
            <person name="Salamov A."/>
            <person name="Lipzen A."/>
            <person name="Mereny Z."/>
            <person name="Hegedus B."/>
            <person name="Baldrian P."/>
            <person name="Stursova M."/>
            <person name="Weitz H."/>
            <person name="Taylor A."/>
            <person name="Grigoriev I.V."/>
            <person name="Nagy L.G."/>
            <person name="Martin F."/>
            <person name="Kauserud H."/>
        </authorList>
    </citation>
    <scope>NUCLEOTIDE SEQUENCE</scope>
    <source>
        <strain evidence="2">CBHHK182m</strain>
    </source>
</reference>
<keyword evidence="3" id="KW-1185">Reference proteome</keyword>
<dbReference type="AlphaFoldDB" id="A0AAD7K2C4"/>
<dbReference type="EMBL" id="JARKIB010000010">
    <property type="protein sequence ID" value="KAJ7775422.1"/>
    <property type="molecule type" value="Genomic_DNA"/>
</dbReference>